<dbReference type="Proteomes" id="UP000322234">
    <property type="component" value="Unassembled WGS sequence"/>
</dbReference>
<comment type="caution">
    <text evidence="2">The sequence shown here is derived from an EMBL/GenBank/DDBJ whole genome shotgun (WGS) entry which is preliminary data.</text>
</comment>
<keyword evidence="3" id="KW-1185">Reference proteome</keyword>
<accession>A0A6B0RG29</accession>
<reference evidence="2" key="1">
    <citation type="submission" date="2019-10" db="EMBL/GenBank/DDBJ databases">
        <title>The sequence and de novo assembly of the wild yak genome.</title>
        <authorList>
            <person name="Liu Y."/>
        </authorList>
    </citation>
    <scope>NUCLEOTIDE SEQUENCE [LARGE SCALE GENOMIC DNA]</scope>
    <source>
        <strain evidence="2">WY2019</strain>
    </source>
</reference>
<feature type="compositionally biased region" description="Low complexity" evidence="1">
    <location>
        <begin position="200"/>
        <end position="210"/>
    </location>
</feature>
<gene>
    <name evidence="2" type="ORF">E5288_WYG007727</name>
</gene>
<proteinExistence type="predicted"/>
<sequence length="210" mass="23372">MAARTHSSHCDSRLRTGGRDWPLGSSNLDFVYRIHCAFLRREGLWFYSNFPKKKGDCVFKPSYTRWTFLVFMADNGRLCAGSGPDDLLDYLKGRAGSSRFVHDLRTERVWVFSNSGALELSALLLKVNILRKPSFNCTVSGNLCTFKIRSSDPLHIMKQVLRRPPHPETGPQTPSTYPETGPQTPSTSPQTGPLTPPTSPQTGPQTPSTS</sequence>
<name>A0A6B0RG29_9CETA</name>
<evidence type="ECO:0000313" key="3">
    <source>
        <dbReference type="Proteomes" id="UP000322234"/>
    </source>
</evidence>
<evidence type="ECO:0000256" key="1">
    <source>
        <dbReference type="SAM" id="MobiDB-lite"/>
    </source>
</evidence>
<organism evidence="2 3">
    <name type="scientific">Bos mutus</name>
    <name type="common">wild yak</name>
    <dbReference type="NCBI Taxonomy" id="72004"/>
    <lineage>
        <taxon>Eukaryota</taxon>
        <taxon>Metazoa</taxon>
        <taxon>Chordata</taxon>
        <taxon>Craniata</taxon>
        <taxon>Vertebrata</taxon>
        <taxon>Euteleostomi</taxon>
        <taxon>Mammalia</taxon>
        <taxon>Eutheria</taxon>
        <taxon>Laurasiatheria</taxon>
        <taxon>Artiodactyla</taxon>
        <taxon>Ruminantia</taxon>
        <taxon>Pecora</taxon>
        <taxon>Bovidae</taxon>
        <taxon>Bovinae</taxon>
        <taxon>Bos</taxon>
    </lineage>
</organism>
<dbReference type="AlphaFoldDB" id="A0A6B0RG29"/>
<feature type="compositionally biased region" description="Low complexity" evidence="1">
    <location>
        <begin position="180"/>
        <end position="193"/>
    </location>
</feature>
<protein>
    <submittedName>
        <fullName evidence="2">Uncharacterized protein</fullName>
    </submittedName>
</protein>
<dbReference type="EMBL" id="VBQZ03000036">
    <property type="protein sequence ID" value="MXQ86986.1"/>
    <property type="molecule type" value="Genomic_DNA"/>
</dbReference>
<evidence type="ECO:0000313" key="2">
    <source>
        <dbReference type="EMBL" id="MXQ86986.1"/>
    </source>
</evidence>
<feature type="region of interest" description="Disordered" evidence="1">
    <location>
        <begin position="162"/>
        <end position="210"/>
    </location>
</feature>